<dbReference type="Proteomes" id="UP000299084">
    <property type="component" value="Unassembled WGS sequence"/>
</dbReference>
<gene>
    <name evidence="2" type="ORF">Cadr_000010252</name>
</gene>
<keyword evidence="3" id="KW-1185">Reference proteome</keyword>
<sequence>MCDKQTEWIENCRRQFCKMMKAKPGIISGEALVELLGKFVLHLSESPSECYFPSVEYTGRLEEEATVEQEALVLPPGLLQLKEIGEAIDANVKNESLSSVQQLGIKMTVRYIIGKYLPCAFLKFVLSS</sequence>
<feature type="domain" description="BROMI C-terminal Rab TBC-like" evidence="1">
    <location>
        <begin position="3"/>
        <end position="62"/>
    </location>
</feature>
<name>A0A5N4DWW2_CAMDR</name>
<evidence type="ECO:0000313" key="2">
    <source>
        <dbReference type="EMBL" id="KAB1275546.1"/>
    </source>
</evidence>
<dbReference type="AlphaFoldDB" id="A0A5N4DWW2"/>
<evidence type="ECO:0000259" key="1">
    <source>
        <dbReference type="Pfam" id="PF23440"/>
    </source>
</evidence>
<accession>A0A5N4DWW2</accession>
<evidence type="ECO:0000313" key="3">
    <source>
        <dbReference type="Proteomes" id="UP000299084"/>
    </source>
</evidence>
<proteinExistence type="predicted"/>
<organism evidence="2 3">
    <name type="scientific">Camelus dromedarius</name>
    <name type="common">Dromedary</name>
    <name type="synonym">Arabian camel</name>
    <dbReference type="NCBI Taxonomy" id="9838"/>
    <lineage>
        <taxon>Eukaryota</taxon>
        <taxon>Metazoa</taxon>
        <taxon>Chordata</taxon>
        <taxon>Craniata</taxon>
        <taxon>Vertebrata</taxon>
        <taxon>Euteleostomi</taxon>
        <taxon>Mammalia</taxon>
        <taxon>Eutheria</taxon>
        <taxon>Laurasiatheria</taxon>
        <taxon>Artiodactyla</taxon>
        <taxon>Tylopoda</taxon>
        <taxon>Camelidae</taxon>
        <taxon>Camelus</taxon>
    </lineage>
</organism>
<dbReference type="EMBL" id="JWIN03000008">
    <property type="protein sequence ID" value="KAB1275546.1"/>
    <property type="molecule type" value="Genomic_DNA"/>
</dbReference>
<comment type="caution">
    <text evidence="2">The sequence shown here is derived from an EMBL/GenBank/DDBJ whole genome shotgun (WGS) entry which is preliminary data.</text>
</comment>
<protein>
    <submittedName>
        <fullName evidence="2">Protein broad-minded</fullName>
    </submittedName>
</protein>
<dbReference type="InterPro" id="IPR055392">
    <property type="entry name" value="BROMI_C"/>
</dbReference>
<reference evidence="2 3" key="1">
    <citation type="journal article" date="2019" name="Mol. Ecol. Resour.">
        <title>Improving Illumina assemblies with Hi-C and long reads: an example with the North African dromedary.</title>
        <authorList>
            <person name="Elbers J.P."/>
            <person name="Rogers M.F."/>
            <person name="Perelman P.L."/>
            <person name="Proskuryakova A.A."/>
            <person name="Serdyukova N.A."/>
            <person name="Johnson W.E."/>
            <person name="Horin P."/>
            <person name="Corander J."/>
            <person name="Murphy D."/>
            <person name="Burger P.A."/>
        </authorList>
    </citation>
    <scope>NUCLEOTIDE SEQUENCE [LARGE SCALE GENOMIC DNA]</scope>
    <source>
        <strain evidence="2">Drom800</strain>
        <tissue evidence="2">Blood</tissue>
    </source>
</reference>
<dbReference type="Pfam" id="PF23440">
    <property type="entry name" value="BROMI_C"/>
    <property type="match status" value="1"/>
</dbReference>